<protein>
    <submittedName>
        <fullName evidence="1">Uncharacterized protein</fullName>
    </submittedName>
</protein>
<feature type="non-terminal residue" evidence="1">
    <location>
        <position position="79"/>
    </location>
</feature>
<dbReference type="Proteomes" id="UP000030764">
    <property type="component" value="Unassembled WGS sequence"/>
</dbReference>
<gene>
    <name evidence="1" type="ORF">M513_11135</name>
</gene>
<accession>A0A085LSL2</accession>
<organism evidence="1 2">
    <name type="scientific">Trichuris suis</name>
    <name type="common">pig whipworm</name>
    <dbReference type="NCBI Taxonomy" id="68888"/>
    <lineage>
        <taxon>Eukaryota</taxon>
        <taxon>Metazoa</taxon>
        <taxon>Ecdysozoa</taxon>
        <taxon>Nematoda</taxon>
        <taxon>Enoplea</taxon>
        <taxon>Dorylaimia</taxon>
        <taxon>Trichinellida</taxon>
        <taxon>Trichuridae</taxon>
        <taxon>Trichuris</taxon>
    </lineage>
</organism>
<evidence type="ECO:0000313" key="1">
    <source>
        <dbReference type="EMBL" id="KFD47958.1"/>
    </source>
</evidence>
<feature type="non-terminal residue" evidence="1">
    <location>
        <position position="1"/>
    </location>
</feature>
<proteinExistence type="predicted"/>
<reference evidence="1 2" key="1">
    <citation type="journal article" date="2014" name="Nat. Genet.">
        <title>Genome and transcriptome of the porcine whipworm Trichuris suis.</title>
        <authorList>
            <person name="Jex A.R."/>
            <person name="Nejsum P."/>
            <person name="Schwarz E.M."/>
            <person name="Hu L."/>
            <person name="Young N.D."/>
            <person name="Hall R.S."/>
            <person name="Korhonen P.K."/>
            <person name="Liao S."/>
            <person name="Thamsborg S."/>
            <person name="Xia J."/>
            <person name="Xu P."/>
            <person name="Wang S."/>
            <person name="Scheerlinck J.P."/>
            <person name="Hofmann A."/>
            <person name="Sternberg P.W."/>
            <person name="Wang J."/>
            <person name="Gasser R.B."/>
        </authorList>
    </citation>
    <scope>NUCLEOTIDE SEQUENCE [LARGE SCALE GENOMIC DNA]</scope>
    <source>
        <strain evidence="1">DCEP-RM93M</strain>
    </source>
</reference>
<keyword evidence="2" id="KW-1185">Reference proteome</keyword>
<evidence type="ECO:0000313" key="2">
    <source>
        <dbReference type="Proteomes" id="UP000030764"/>
    </source>
</evidence>
<sequence length="79" mass="9084">CSKACQVSGQRWLIVKRLFSFMITLDHLQGMKLQKCWKNSALTSSLIHRTHRTYRLPTTIFSGPQTISTRKCTVLFLLG</sequence>
<dbReference type="AlphaFoldDB" id="A0A085LSL2"/>
<name>A0A085LSL2_9BILA</name>
<dbReference type="EMBL" id="KL363308">
    <property type="protein sequence ID" value="KFD47958.1"/>
    <property type="molecule type" value="Genomic_DNA"/>
</dbReference>